<dbReference type="EMBL" id="QKKF02019269">
    <property type="protein sequence ID" value="RZF40169.1"/>
    <property type="molecule type" value="Genomic_DNA"/>
</dbReference>
<dbReference type="Pfam" id="PF08205">
    <property type="entry name" value="C2-set_2"/>
    <property type="match status" value="1"/>
</dbReference>
<dbReference type="GO" id="GO:0016020">
    <property type="term" value="C:membrane"/>
    <property type="evidence" value="ECO:0007669"/>
    <property type="project" value="UniProtKB-SubCell"/>
</dbReference>
<evidence type="ECO:0000256" key="4">
    <source>
        <dbReference type="ARBA" id="ARBA00023136"/>
    </source>
</evidence>
<keyword evidence="5" id="KW-1015">Disulfide bond</keyword>
<evidence type="ECO:0000259" key="7">
    <source>
        <dbReference type="PROSITE" id="PS50835"/>
    </source>
</evidence>
<gene>
    <name evidence="8" type="ORF">LSTR_LSTR012412</name>
</gene>
<dbReference type="InterPro" id="IPR013106">
    <property type="entry name" value="Ig_V-set"/>
</dbReference>
<keyword evidence="6" id="KW-0732">Signal</keyword>
<evidence type="ECO:0000256" key="6">
    <source>
        <dbReference type="SAM" id="SignalP"/>
    </source>
</evidence>
<name>A0A482X2U1_LAOST</name>
<evidence type="ECO:0000256" key="3">
    <source>
        <dbReference type="ARBA" id="ARBA00022989"/>
    </source>
</evidence>
<dbReference type="InParanoid" id="A0A482X2U1"/>
<reference evidence="8 9" key="1">
    <citation type="journal article" date="2017" name="Gigascience">
        <title>Genome sequence of the small brown planthopper, Laodelphax striatellus.</title>
        <authorList>
            <person name="Zhu J."/>
            <person name="Jiang F."/>
            <person name="Wang X."/>
            <person name="Yang P."/>
            <person name="Bao Y."/>
            <person name="Zhao W."/>
            <person name="Wang W."/>
            <person name="Lu H."/>
            <person name="Wang Q."/>
            <person name="Cui N."/>
            <person name="Li J."/>
            <person name="Chen X."/>
            <person name="Luo L."/>
            <person name="Yu J."/>
            <person name="Kang L."/>
            <person name="Cui F."/>
        </authorList>
    </citation>
    <scope>NUCLEOTIDE SEQUENCE [LARGE SCALE GENOMIC DNA]</scope>
    <source>
        <strain evidence="8">Lst14</strain>
    </source>
</reference>
<feature type="domain" description="Ig-like" evidence="7">
    <location>
        <begin position="43"/>
        <end position="137"/>
    </location>
</feature>
<dbReference type="Gene3D" id="2.60.40.10">
    <property type="entry name" value="Immunoglobulins"/>
    <property type="match status" value="2"/>
</dbReference>
<feature type="domain" description="Ig-like" evidence="7">
    <location>
        <begin position="146"/>
        <end position="241"/>
    </location>
</feature>
<feature type="signal peptide" evidence="6">
    <location>
        <begin position="1"/>
        <end position="28"/>
    </location>
</feature>
<accession>A0A482X2U1</accession>
<keyword evidence="4" id="KW-0472">Membrane</keyword>
<dbReference type="PANTHER" id="PTHR21261:SF15">
    <property type="entry name" value="BEATEN PATH IIIA, ISOFORM D-RELATED"/>
    <property type="match status" value="1"/>
</dbReference>
<evidence type="ECO:0000256" key="1">
    <source>
        <dbReference type="ARBA" id="ARBA00004167"/>
    </source>
</evidence>
<protein>
    <recommendedName>
        <fullName evidence="7">Ig-like domain-containing protein</fullName>
    </recommendedName>
</protein>
<dbReference type="FunFam" id="2.60.40.10:FF:000437">
    <property type="entry name" value="Beat-IIIc, isoform A"/>
    <property type="match status" value="1"/>
</dbReference>
<organism evidence="8 9">
    <name type="scientific">Laodelphax striatellus</name>
    <name type="common">Small brown planthopper</name>
    <name type="synonym">Delphax striatella</name>
    <dbReference type="NCBI Taxonomy" id="195883"/>
    <lineage>
        <taxon>Eukaryota</taxon>
        <taxon>Metazoa</taxon>
        <taxon>Ecdysozoa</taxon>
        <taxon>Arthropoda</taxon>
        <taxon>Hexapoda</taxon>
        <taxon>Insecta</taxon>
        <taxon>Pterygota</taxon>
        <taxon>Neoptera</taxon>
        <taxon>Paraneoptera</taxon>
        <taxon>Hemiptera</taxon>
        <taxon>Auchenorrhyncha</taxon>
        <taxon>Fulgoroidea</taxon>
        <taxon>Delphacidae</taxon>
        <taxon>Criomorphinae</taxon>
        <taxon>Laodelphax</taxon>
    </lineage>
</organism>
<dbReference type="SMART" id="SM00409">
    <property type="entry name" value="IG"/>
    <property type="match status" value="1"/>
</dbReference>
<dbReference type="OrthoDB" id="10015491at2759"/>
<evidence type="ECO:0000256" key="2">
    <source>
        <dbReference type="ARBA" id="ARBA00022692"/>
    </source>
</evidence>
<comment type="subcellular location">
    <subcellularLocation>
        <location evidence="1">Membrane</location>
        <topology evidence="1">Single-pass membrane protein</topology>
    </subcellularLocation>
</comment>
<proteinExistence type="predicted"/>
<comment type="caution">
    <text evidence="8">The sequence shown here is derived from an EMBL/GenBank/DDBJ whole genome shotgun (WGS) entry which is preliminary data.</text>
</comment>
<dbReference type="STRING" id="195883.A0A482X2U1"/>
<dbReference type="InterPro" id="IPR003599">
    <property type="entry name" value="Ig_sub"/>
</dbReference>
<sequence>MFFEGRRFGHIVSWILIILFAENKVGHCLNLTNFEVPSLAEYGSSVTLTCEFDVGSATLNSVKWYKEEHEFFRYMPSNHLTDNQIFPLDGINLDKSISDQNHVTLMHLSFSSSGTYKCEVSTDLPDFKITYRSKHLSVISSPKWGPNITGLSPYYAAGQMINLNCSVGLSYPEPRITWYINGRKVGRHEYIVFTHKEGMLVSAWSTLSYETVMDDFQNKNKIEIQCEFVLGDMNVTEKSVSLASRLMTKKSVQESALQSLQSSGDVCANNRLYQLLAITCILLYQNLW</sequence>
<dbReference type="Proteomes" id="UP000291343">
    <property type="component" value="Unassembled WGS sequence"/>
</dbReference>
<dbReference type="PANTHER" id="PTHR21261">
    <property type="entry name" value="BEAT PROTEIN"/>
    <property type="match status" value="1"/>
</dbReference>
<dbReference type="AlphaFoldDB" id="A0A482X2U1"/>
<dbReference type="InterPro" id="IPR013783">
    <property type="entry name" value="Ig-like_fold"/>
</dbReference>
<evidence type="ECO:0000256" key="5">
    <source>
        <dbReference type="ARBA" id="ARBA00023157"/>
    </source>
</evidence>
<keyword evidence="3" id="KW-1133">Transmembrane helix</keyword>
<dbReference type="PROSITE" id="PS50835">
    <property type="entry name" value="IG_LIKE"/>
    <property type="match status" value="2"/>
</dbReference>
<evidence type="ECO:0000313" key="9">
    <source>
        <dbReference type="Proteomes" id="UP000291343"/>
    </source>
</evidence>
<dbReference type="InterPro" id="IPR007110">
    <property type="entry name" value="Ig-like_dom"/>
</dbReference>
<dbReference type="InterPro" id="IPR013162">
    <property type="entry name" value="CD80_C2-set"/>
</dbReference>
<keyword evidence="2" id="KW-0812">Transmembrane</keyword>
<feature type="chain" id="PRO_5019816588" description="Ig-like domain-containing protein" evidence="6">
    <location>
        <begin position="29"/>
        <end position="288"/>
    </location>
</feature>
<dbReference type="SMR" id="A0A482X2U1"/>
<dbReference type="SUPFAM" id="SSF48726">
    <property type="entry name" value="Immunoglobulin"/>
    <property type="match status" value="2"/>
</dbReference>
<dbReference type="Pfam" id="PF07686">
    <property type="entry name" value="V-set"/>
    <property type="match status" value="1"/>
</dbReference>
<keyword evidence="9" id="KW-1185">Reference proteome</keyword>
<dbReference type="InterPro" id="IPR036179">
    <property type="entry name" value="Ig-like_dom_sf"/>
</dbReference>
<evidence type="ECO:0000313" key="8">
    <source>
        <dbReference type="EMBL" id="RZF40169.1"/>
    </source>
</evidence>